<keyword evidence="4" id="KW-1185">Reference proteome</keyword>
<dbReference type="EMBL" id="CP051205">
    <property type="protein sequence ID" value="QJB31612.1"/>
    <property type="molecule type" value="Genomic_DNA"/>
</dbReference>
<gene>
    <name evidence="2" type="ORF">HF324_09595</name>
    <name evidence="1" type="ORF">HF329_09935</name>
</gene>
<accession>A0AAE6ZG69</accession>
<evidence type="ECO:0000313" key="1">
    <source>
        <dbReference type="EMBL" id="QJB31612.1"/>
    </source>
</evidence>
<name>A0AAE6ZG69_9BACT</name>
<reference evidence="1" key="2">
    <citation type="submission" date="2020-09" db="EMBL/GenBank/DDBJ databases">
        <authorList>
            <person name="Kittiwongwattana C."/>
        </authorList>
    </citation>
    <scope>NUCLEOTIDE SEQUENCE</scope>
    <source>
        <strain evidence="2">1303</strain>
        <strain evidence="1">1310</strain>
    </source>
</reference>
<dbReference type="EMBL" id="CP051204">
    <property type="protein sequence ID" value="QJB38096.1"/>
    <property type="molecule type" value="Genomic_DNA"/>
</dbReference>
<evidence type="ECO:0000313" key="4">
    <source>
        <dbReference type="Proteomes" id="UP000503144"/>
    </source>
</evidence>
<reference evidence="3" key="1">
    <citation type="submission" date="2020-04" db="EMBL/GenBank/DDBJ databases">
        <authorList>
            <person name="Kittiwongwattana C."/>
        </authorList>
    </citation>
    <scope>NUCLEOTIDE SEQUENCE [LARGE SCALE GENOMIC DNA]</scope>
    <source>
        <strain evidence="3">1310</strain>
    </source>
</reference>
<protein>
    <submittedName>
        <fullName evidence="1">Uncharacterized protein</fullName>
    </submittedName>
</protein>
<dbReference type="AlphaFoldDB" id="A0AAE6ZG69"/>
<sequence>MAKQKMESLMDRVRAHFAYMKEFFSEYNAQLGEDMPRQLPSFTDEEMMIYCGHPEAQASGPAASPEEPPATK</sequence>
<dbReference type="Proteomes" id="UP000503144">
    <property type="component" value="Chromosome"/>
</dbReference>
<organism evidence="1 3">
    <name type="scientific">Chitinophaga oryzae</name>
    <dbReference type="NCBI Taxonomy" id="2725414"/>
    <lineage>
        <taxon>Bacteria</taxon>
        <taxon>Pseudomonadati</taxon>
        <taxon>Bacteroidota</taxon>
        <taxon>Chitinophagia</taxon>
        <taxon>Chitinophagales</taxon>
        <taxon>Chitinophagaceae</taxon>
        <taxon>Chitinophaga</taxon>
    </lineage>
</organism>
<proteinExistence type="predicted"/>
<evidence type="ECO:0000313" key="3">
    <source>
        <dbReference type="Proteomes" id="UP000502421"/>
    </source>
</evidence>
<evidence type="ECO:0000313" key="2">
    <source>
        <dbReference type="EMBL" id="QJB38096.1"/>
    </source>
</evidence>
<dbReference type="KEGG" id="coy:HF329_09935"/>
<dbReference type="Proteomes" id="UP000502421">
    <property type="component" value="Chromosome"/>
</dbReference>
<dbReference type="RefSeq" id="WP_168803870.1">
    <property type="nucleotide sequence ID" value="NZ_CP051204.2"/>
</dbReference>